<evidence type="ECO:0000259" key="8">
    <source>
        <dbReference type="PROSITE" id="PS50076"/>
    </source>
</evidence>
<feature type="domain" description="J" evidence="8">
    <location>
        <begin position="1143"/>
        <end position="1202"/>
    </location>
</feature>
<feature type="region of interest" description="Disordered" evidence="6">
    <location>
        <begin position="1090"/>
        <end position="1110"/>
    </location>
</feature>
<dbReference type="PROSITE" id="PS50076">
    <property type="entry name" value="DNAJ_2"/>
    <property type="match status" value="1"/>
</dbReference>
<gene>
    <name evidence="9" type="ORF">C1SCF055_LOCUS5923</name>
</gene>
<dbReference type="Gene3D" id="1.20.1250.20">
    <property type="entry name" value="MFS general substrate transporter like domains"/>
    <property type="match status" value="1"/>
</dbReference>
<evidence type="ECO:0000256" key="3">
    <source>
        <dbReference type="ARBA" id="ARBA00022692"/>
    </source>
</evidence>
<feature type="compositionally biased region" description="Pro residues" evidence="6">
    <location>
        <begin position="1093"/>
        <end position="1102"/>
    </location>
</feature>
<dbReference type="EMBL" id="CAMXCT010000367">
    <property type="protein sequence ID" value="CAI3977811.1"/>
    <property type="molecule type" value="Genomic_DNA"/>
</dbReference>
<dbReference type="PANTHER" id="PTHR19432">
    <property type="entry name" value="SUGAR TRANSPORTER"/>
    <property type="match status" value="1"/>
</dbReference>
<evidence type="ECO:0000256" key="1">
    <source>
        <dbReference type="ARBA" id="ARBA00004141"/>
    </source>
</evidence>
<dbReference type="InterPro" id="IPR036259">
    <property type="entry name" value="MFS_trans_sf"/>
</dbReference>
<accession>A0A9P1FJ25</accession>
<keyword evidence="4 7" id="KW-1133">Transmembrane helix</keyword>
<protein>
    <submittedName>
        <fullName evidence="10">Sucrose transport protein SUC7 (AtSUC7) (Sucrose permease 7) (Sucrose-proton symporter 7)</fullName>
    </submittedName>
</protein>
<keyword evidence="3 7" id="KW-0812">Transmembrane</keyword>
<evidence type="ECO:0000313" key="10">
    <source>
        <dbReference type="EMBL" id="CAL4765123.1"/>
    </source>
</evidence>
<dbReference type="PRINTS" id="PR00625">
    <property type="entry name" value="JDOMAIN"/>
</dbReference>
<dbReference type="SMART" id="SM00271">
    <property type="entry name" value="DnaJ"/>
    <property type="match status" value="1"/>
</dbReference>
<keyword evidence="2" id="KW-0813">Transport</keyword>
<evidence type="ECO:0000256" key="2">
    <source>
        <dbReference type="ARBA" id="ARBA00022448"/>
    </source>
</evidence>
<comment type="caution">
    <text evidence="9">The sequence shown here is derived from an EMBL/GenBank/DDBJ whole genome shotgun (WGS) entry which is preliminary data.</text>
</comment>
<feature type="transmembrane region" description="Helical" evidence="7">
    <location>
        <begin position="55"/>
        <end position="75"/>
    </location>
</feature>
<name>A0A9P1FJ25_9DINO</name>
<dbReference type="InterPro" id="IPR036869">
    <property type="entry name" value="J_dom_sf"/>
</dbReference>
<dbReference type="GO" id="GO:0016020">
    <property type="term" value="C:membrane"/>
    <property type="evidence" value="ECO:0007669"/>
    <property type="project" value="UniProtKB-SubCell"/>
</dbReference>
<dbReference type="Pfam" id="PF13347">
    <property type="entry name" value="MFS_2"/>
    <property type="match status" value="1"/>
</dbReference>
<dbReference type="OrthoDB" id="431347at2759"/>
<keyword evidence="11" id="KW-1185">Reference proteome</keyword>
<reference evidence="9" key="1">
    <citation type="submission" date="2022-10" db="EMBL/GenBank/DDBJ databases">
        <authorList>
            <person name="Chen Y."/>
            <person name="Dougan E. K."/>
            <person name="Chan C."/>
            <person name="Rhodes N."/>
            <person name="Thang M."/>
        </authorList>
    </citation>
    <scope>NUCLEOTIDE SEQUENCE</scope>
</reference>
<dbReference type="Gene3D" id="1.10.287.110">
    <property type="entry name" value="DnaJ domain"/>
    <property type="match status" value="1"/>
</dbReference>
<feature type="transmembrane region" description="Helical" evidence="7">
    <location>
        <begin position="117"/>
        <end position="135"/>
    </location>
</feature>
<evidence type="ECO:0000313" key="11">
    <source>
        <dbReference type="Proteomes" id="UP001152797"/>
    </source>
</evidence>
<dbReference type="Proteomes" id="UP001152797">
    <property type="component" value="Unassembled WGS sequence"/>
</dbReference>
<feature type="transmembrane region" description="Helical" evidence="7">
    <location>
        <begin position="182"/>
        <end position="204"/>
    </location>
</feature>
<evidence type="ECO:0000256" key="4">
    <source>
        <dbReference type="ARBA" id="ARBA00022989"/>
    </source>
</evidence>
<dbReference type="CDD" id="cd06257">
    <property type="entry name" value="DnaJ"/>
    <property type="match status" value="1"/>
</dbReference>
<feature type="transmembrane region" description="Helical" evidence="7">
    <location>
        <begin position="156"/>
        <end position="176"/>
    </location>
</feature>
<dbReference type="InterPro" id="IPR001623">
    <property type="entry name" value="DnaJ_domain"/>
</dbReference>
<dbReference type="Pfam" id="PF00226">
    <property type="entry name" value="DnaJ"/>
    <property type="match status" value="1"/>
</dbReference>
<dbReference type="EMBL" id="CAMXCT020000367">
    <property type="protein sequence ID" value="CAL1131186.1"/>
    <property type="molecule type" value="Genomic_DNA"/>
</dbReference>
<dbReference type="EMBL" id="CAMXCT030000367">
    <property type="protein sequence ID" value="CAL4765123.1"/>
    <property type="molecule type" value="Genomic_DNA"/>
</dbReference>
<dbReference type="PANTHER" id="PTHR19432:SF35">
    <property type="entry name" value="SOLUTE CARRIER FAMILY 45 MEMBER 3 ISOFORM X1"/>
    <property type="match status" value="1"/>
</dbReference>
<dbReference type="SUPFAM" id="SSF103473">
    <property type="entry name" value="MFS general substrate transporter"/>
    <property type="match status" value="1"/>
</dbReference>
<feature type="transmembrane region" description="Helical" evidence="7">
    <location>
        <begin position="12"/>
        <end position="35"/>
    </location>
</feature>
<organism evidence="9">
    <name type="scientific">Cladocopium goreaui</name>
    <dbReference type="NCBI Taxonomy" id="2562237"/>
    <lineage>
        <taxon>Eukaryota</taxon>
        <taxon>Sar</taxon>
        <taxon>Alveolata</taxon>
        <taxon>Dinophyceae</taxon>
        <taxon>Suessiales</taxon>
        <taxon>Symbiodiniaceae</taxon>
        <taxon>Cladocopium</taxon>
    </lineage>
</organism>
<feature type="transmembrane region" description="Helical" evidence="7">
    <location>
        <begin position="237"/>
        <end position="258"/>
    </location>
</feature>
<evidence type="ECO:0000256" key="7">
    <source>
        <dbReference type="SAM" id="Phobius"/>
    </source>
</evidence>
<reference evidence="10 11" key="2">
    <citation type="submission" date="2024-05" db="EMBL/GenBank/DDBJ databases">
        <authorList>
            <person name="Chen Y."/>
            <person name="Shah S."/>
            <person name="Dougan E. K."/>
            <person name="Thang M."/>
            <person name="Chan C."/>
        </authorList>
    </citation>
    <scope>NUCLEOTIDE SEQUENCE [LARGE SCALE GENOMIC DNA]</scope>
</reference>
<proteinExistence type="predicted"/>
<dbReference type="AlphaFoldDB" id="A0A9P1FJ25"/>
<evidence type="ECO:0000313" key="9">
    <source>
        <dbReference type="EMBL" id="CAI3977811.1"/>
    </source>
</evidence>
<keyword evidence="5 7" id="KW-0472">Membrane</keyword>
<comment type="subcellular location">
    <subcellularLocation>
        <location evidence="1">Membrane</location>
        <topology evidence="1">Multi-pass membrane protein</topology>
    </subcellularLocation>
</comment>
<sequence>MEEGEKAKPAKYFPLWKLALVALPQLGVQVTWCFIGPNAAPYMLHLGVGPSLATLNNIAGPITGFFTGPIVGAWSDRLTSRFGRRRPIILAGLVSTWVAGVLFSAADHMFEDSTGKIAFAVPMYWIMDVTINILQTPYRALVSDLATKEQQIPMQVIFVFFMAIGNMIGYSIMKIWDVPAFHMLKLMLIICTLNTICIAIQFMVAKEEPLKRVEGEKANCCSPVVSVFKSLRGMPRLLYHLAFVQCLVWIGNTAWTYYASQWFADSVYQGWSAQDNSDLSDSQTFLADLSAVQRKLTKIGIQSAKELSESFSQLNELLSAAGFLKFSNDTLEELKLRLPSKVEGLRGVPSLTNRKMGFGGPSPHRVFQHHQPNVANLEVKTFDWKDWEVKPPSTPPLLARPCVMASYAAELDEHPEEEEEEEDPEAHLSEDDMMKLCVAKKIPLLQLESSRRAMLVIRQLDLLDKMSISALRTEYKKRGFAPDFKLRREQLLAHVKDVVIRENLKLEDLQNLCRQQQLPVEEGMPRSSLMQLLADDSWSVVGIPVQQLPSLVVAHGILDSVATLHSKQLPELVANAKRMGIPLEHKPDREELLPRIVKAMVWKQMDDAALRVECERCGAPLDDIPRHASGGVKLLVNNGCKLGRQKMEQLLLQSLWLDIWKANGIFVQSLGNHETAAKLFTEVEALHSEDMAQVQERYRALDLPVGQLDDHKWVMQRVSESLFWEALPLSELLEECEMRGVSVSDRERQADEDARRSIVRKLVKESCLRAWVKMGIPVSRLGDAQAAALVAEEWRSLANITSADLKIKCELHGVPVDAGLERHDLLQLLKDVAVWESMPIHELKLEIAKNTGPAICDRGLDEFRQHCQLVEQLLLRRCAEFYEGKGIPARRLGSLKAAANLAKELAELDRQDSASLKSECRRLGVPADHLRQQELLELHREISVWRALPAAELRLECRAKSVACPQPQSLITEDELKELLVDALLIEKCEAWYERRGLPVRKLGSVKAAMKVAEKWEQLDSLSEGGLLFKASAFSIHVDKDCKRAEVIERVKQAMLWSELPLKELQRIARAHGLPGRETQTKELLHRLTSTLWPPPPPPPPEPKPKPKPMKFERFEHFNFGSPNFQNFKKPVPPSKASKNLMHHFNTLGIAPNSGAAEIKKAYRKLALKYHPDKNLEASKEEASRRFREVAEAYAALNQFLG</sequence>
<feature type="transmembrane region" description="Helical" evidence="7">
    <location>
        <begin position="87"/>
        <end position="105"/>
    </location>
</feature>
<evidence type="ECO:0000256" key="6">
    <source>
        <dbReference type="SAM" id="MobiDB-lite"/>
    </source>
</evidence>
<evidence type="ECO:0000256" key="5">
    <source>
        <dbReference type="ARBA" id="ARBA00023136"/>
    </source>
</evidence>
<dbReference type="GO" id="GO:0008506">
    <property type="term" value="F:sucrose:proton symporter activity"/>
    <property type="evidence" value="ECO:0007669"/>
    <property type="project" value="TreeGrafter"/>
</dbReference>
<dbReference type="SUPFAM" id="SSF46565">
    <property type="entry name" value="Chaperone J-domain"/>
    <property type="match status" value="1"/>
</dbReference>